<evidence type="ECO:0000256" key="1">
    <source>
        <dbReference type="SAM" id="MobiDB-lite"/>
    </source>
</evidence>
<evidence type="ECO:0000313" key="2">
    <source>
        <dbReference type="EMBL" id="GCE09304.1"/>
    </source>
</evidence>
<dbReference type="AlphaFoldDB" id="A0A401ZR89"/>
<evidence type="ECO:0000313" key="3">
    <source>
        <dbReference type="Proteomes" id="UP000287224"/>
    </source>
</evidence>
<accession>A0A401ZR89</accession>
<dbReference type="EMBL" id="BIFQ01000002">
    <property type="protein sequence ID" value="GCE09304.1"/>
    <property type="molecule type" value="Genomic_DNA"/>
</dbReference>
<keyword evidence="3" id="KW-1185">Reference proteome</keyword>
<feature type="region of interest" description="Disordered" evidence="1">
    <location>
        <begin position="1"/>
        <end position="29"/>
    </location>
</feature>
<organism evidence="2 3">
    <name type="scientific">Dictyobacter aurantiacus</name>
    <dbReference type="NCBI Taxonomy" id="1936993"/>
    <lineage>
        <taxon>Bacteria</taxon>
        <taxon>Bacillati</taxon>
        <taxon>Chloroflexota</taxon>
        <taxon>Ktedonobacteria</taxon>
        <taxon>Ktedonobacterales</taxon>
        <taxon>Dictyobacteraceae</taxon>
        <taxon>Dictyobacter</taxon>
    </lineage>
</organism>
<name>A0A401ZR89_9CHLR</name>
<protein>
    <submittedName>
        <fullName evidence="2">Uncharacterized protein</fullName>
    </submittedName>
</protein>
<comment type="caution">
    <text evidence="2">The sequence shown here is derived from an EMBL/GenBank/DDBJ whole genome shotgun (WGS) entry which is preliminary data.</text>
</comment>
<reference evidence="3" key="1">
    <citation type="submission" date="2018-12" db="EMBL/GenBank/DDBJ databases">
        <title>Tengunoibacter tsumagoiensis gen. nov., sp. nov., Dictyobacter kobayashii sp. nov., D. alpinus sp. nov., and D. joshuensis sp. nov. and description of Dictyobacteraceae fam. nov. within the order Ktedonobacterales isolated from Tengu-no-mugimeshi.</title>
        <authorList>
            <person name="Wang C.M."/>
            <person name="Zheng Y."/>
            <person name="Sakai Y."/>
            <person name="Toyoda A."/>
            <person name="Minakuchi Y."/>
            <person name="Abe K."/>
            <person name="Yokota A."/>
            <person name="Yabe S."/>
        </authorList>
    </citation>
    <scope>NUCLEOTIDE SEQUENCE [LARGE SCALE GENOMIC DNA]</scope>
    <source>
        <strain evidence="3">S-27</strain>
    </source>
</reference>
<dbReference type="Proteomes" id="UP000287224">
    <property type="component" value="Unassembled WGS sequence"/>
</dbReference>
<gene>
    <name evidence="2" type="ORF">KDAU_66330</name>
</gene>
<sequence>MLNKNTTVTHEEINRNSKSNSANKEEKTARLTDLNMTNFQCYKLPACLD</sequence>
<proteinExistence type="predicted"/>